<dbReference type="Pfam" id="PF02630">
    <property type="entry name" value="SCO1-SenC"/>
    <property type="match status" value="1"/>
</dbReference>
<evidence type="ECO:0000256" key="1">
    <source>
        <dbReference type="ARBA" id="ARBA00010996"/>
    </source>
</evidence>
<organism evidence="4 5">
    <name type="scientific">Nitrosococcus oceani C-27</name>
    <dbReference type="NCBI Taxonomy" id="314279"/>
    <lineage>
        <taxon>Bacteria</taxon>
        <taxon>Pseudomonadati</taxon>
        <taxon>Pseudomonadota</taxon>
        <taxon>Gammaproteobacteria</taxon>
        <taxon>Chromatiales</taxon>
        <taxon>Chromatiaceae</taxon>
        <taxon>Nitrosococcus</taxon>
    </lineage>
</organism>
<keyword evidence="2" id="KW-0479">Metal-binding</keyword>
<gene>
    <name evidence="4" type="ORF">IB75_15380</name>
</gene>
<comment type="caution">
    <text evidence="4">The sequence shown here is derived from an EMBL/GenBank/DDBJ whole genome shotgun (WGS) entry which is preliminary data.</text>
</comment>
<evidence type="ECO:0000313" key="4">
    <source>
        <dbReference type="EMBL" id="KFI18231.1"/>
    </source>
</evidence>
<dbReference type="GO" id="GO:0046872">
    <property type="term" value="F:metal ion binding"/>
    <property type="evidence" value="ECO:0007669"/>
    <property type="project" value="UniProtKB-KW"/>
</dbReference>
<accession>A0A0E2YZ63</accession>
<sequence>MRNRALCNLAAIMMLLLLAPTKLIASTIVLKHVAPLQKETIAHLNQGSKSDSGQWRLVVFGFTNCSDVCPMSLANLSMLMGAAEEENIKLAGTFVTIDPDRDTHAVLAEYTDKFNADIAYLRLTGKDLEHLKSTFGVETVFYTKNAGNRIHYQVDHSSTGFLIDPEGRIRVLFDAVEDAVDIANMIHEQGTLFSHE</sequence>
<dbReference type="EMBL" id="JPGN01000086">
    <property type="protein sequence ID" value="KFI18231.1"/>
    <property type="molecule type" value="Genomic_DNA"/>
</dbReference>
<evidence type="ECO:0000313" key="5">
    <source>
        <dbReference type="Proteomes" id="UP000028839"/>
    </source>
</evidence>
<feature type="binding site" evidence="2">
    <location>
        <position position="65"/>
    </location>
    <ligand>
        <name>Cu cation</name>
        <dbReference type="ChEBI" id="CHEBI:23378"/>
    </ligand>
</feature>
<evidence type="ECO:0000256" key="2">
    <source>
        <dbReference type="PIRSR" id="PIRSR603782-1"/>
    </source>
</evidence>
<dbReference type="InterPro" id="IPR003782">
    <property type="entry name" value="SCO1/SenC"/>
</dbReference>
<dbReference type="Gene3D" id="3.40.30.10">
    <property type="entry name" value="Glutaredoxin"/>
    <property type="match status" value="1"/>
</dbReference>
<dbReference type="CDD" id="cd02968">
    <property type="entry name" value="SCO"/>
    <property type="match status" value="1"/>
</dbReference>
<dbReference type="OrthoDB" id="9790194at2"/>
<proteinExistence type="inferred from homology"/>
<dbReference type="SUPFAM" id="SSF52833">
    <property type="entry name" value="Thioredoxin-like"/>
    <property type="match status" value="1"/>
</dbReference>
<dbReference type="HOGENOM" id="CLU_050131_3_0_6"/>
<comment type="similarity">
    <text evidence="1">Belongs to the SCO1/2 family.</text>
</comment>
<keyword evidence="3" id="KW-1015">Disulfide bond</keyword>
<protein>
    <submittedName>
        <fullName evidence="4">Photosynthetic protein synthase I</fullName>
    </submittedName>
</protein>
<evidence type="ECO:0000256" key="3">
    <source>
        <dbReference type="PIRSR" id="PIRSR603782-2"/>
    </source>
</evidence>
<name>A0A0E2YZ63_9GAMM</name>
<reference evidence="4 5" key="1">
    <citation type="submission" date="2014-07" db="EMBL/GenBank/DDBJ databases">
        <title>Comparative analysis of Nitrosococcus oceani genome inventories of strains from Pacific and Atlantic gyres.</title>
        <authorList>
            <person name="Lim C.K."/>
            <person name="Wang L."/>
            <person name="Sayavedra-Soto L.A."/>
            <person name="Klotz M.G."/>
        </authorList>
    </citation>
    <scope>NUCLEOTIDE SEQUENCE [LARGE SCALE GENOMIC DNA]</scope>
    <source>
        <strain evidence="4 5">C-27</strain>
    </source>
</reference>
<feature type="binding site" evidence="2">
    <location>
        <position position="156"/>
    </location>
    <ligand>
        <name>Cu cation</name>
        <dbReference type="ChEBI" id="CHEBI:23378"/>
    </ligand>
</feature>
<dbReference type="InterPro" id="IPR036249">
    <property type="entry name" value="Thioredoxin-like_sf"/>
</dbReference>
<keyword evidence="2" id="KW-0186">Copper</keyword>
<dbReference type="PANTHER" id="PTHR12151:SF25">
    <property type="entry name" value="LINALOOL DEHYDRATASE_ISOMERASE DOMAIN-CONTAINING PROTEIN"/>
    <property type="match status" value="1"/>
</dbReference>
<dbReference type="AlphaFoldDB" id="A0A0E2YZ63"/>
<dbReference type="Proteomes" id="UP000028839">
    <property type="component" value="Unassembled WGS sequence"/>
</dbReference>
<feature type="binding site" evidence="2">
    <location>
        <position position="69"/>
    </location>
    <ligand>
        <name>Cu cation</name>
        <dbReference type="ChEBI" id="CHEBI:23378"/>
    </ligand>
</feature>
<feature type="disulfide bond" description="Redox-active" evidence="3">
    <location>
        <begin position="65"/>
        <end position="69"/>
    </location>
</feature>
<dbReference type="PANTHER" id="PTHR12151">
    <property type="entry name" value="ELECTRON TRANSPORT PROTIN SCO1/SENC FAMILY MEMBER"/>
    <property type="match status" value="1"/>
</dbReference>